<gene>
    <name evidence="1" type="ORF">PAAG_00928</name>
</gene>
<sequence>MAYYVLDDVKLDSKTAPNLNLTRDRWIVGGYWWCHDWKRSSKNHRNEREHSLSGVALPGKELERAAILDLEDCTQ</sequence>
<proteinExistence type="predicted"/>
<dbReference type="KEGG" id="pbl:PAAG_00928"/>
<evidence type="ECO:0000313" key="1">
    <source>
        <dbReference type="EMBL" id="EEH38007.2"/>
    </source>
</evidence>
<dbReference type="AlphaFoldDB" id="C1GQY3"/>
<keyword evidence="2" id="KW-1185">Reference proteome</keyword>
<accession>C1GQY3</accession>
<dbReference type="VEuPathDB" id="FungiDB:PAAG_00928"/>
<dbReference type="RefSeq" id="XP_002797069.2">
    <property type="nucleotide sequence ID" value="XM_002797023.2"/>
</dbReference>
<dbReference type="Proteomes" id="UP000002059">
    <property type="component" value="Partially assembled WGS sequence"/>
</dbReference>
<evidence type="ECO:0000313" key="2">
    <source>
        <dbReference type="Proteomes" id="UP000002059"/>
    </source>
</evidence>
<name>C1GQY3_PARBA</name>
<dbReference type="HOGENOM" id="CLU_2671716_0_0_1"/>
<protein>
    <submittedName>
        <fullName evidence="1">Uncharacterized protein</fullName>
    </submittedName>
</protein>
<dbReference type="GeneID" id="9100728"/>
<reference evidence="1 2" key="1">
    <citation type="journal article" date="2011" name="PLoS Genet.">
        <title>Comparative genomic analysis of human fungal pathogens causing paracoccidioidomycosis.</title>
        <authorList>
            <person name="Desjardins C.A."/>
            <person name="Champion M.D."/>
            <person name="Holder J.W."/>
            <person name="Muszewska A."/>
            <person name="Goldberg J."/>
            <person name="Bailao A.M."/>
            <person name="Brigido M.M."/>
            <person name="Ferreira M.E."/>
            <person name="Garcia A.M."/>
            <person name="Grynberg M."/>
            <person name="Gujja S."/>
            <person name="Heiman D.I."/>
            <person name="Henn M.R."/>
            <person name="Kodira C.D."/>
            <person name="Leon-Narvaez H."/>
            <person name="Longo L.V."/>
            <person name="Ma L.J."/>
            <person name="Malavazi I."/>
            <person name="Matsuo A.L."/>
            <person name="Morais F.V."/>
            <person name="Pereira M."/>
            <person name="Rodriguez-Brito S."/>
            <person name="Sakthikumar S."/>
            <person name="Salem-Izacc S.M."/>
            <person name="Sykes S.M."/>
            <person name="Teixeira M.M."/>
            <person name="Vallejo M.C."/>
            <person name="Walter M.E."/>
            <person name="Yandava C."/>
            <person name="Young S."/>
            <person name="Zeng Q."/>
            <person name="Zucker J."/>
            <person name="Felipe M.S."/>
            <person name="Goldman G.H."/>
            <person name="Haas B.J."/>
            <person name="McEwen J.G."/>
            <person name="Nino-Vega G."/>
            <person name="Puccia R."/>
            <person name="San-Blas G."/>
            <person name="Soares C.M."/>
            <person name="Birren B.W."/>
            <person name="Cuomo C.A."/>
        </authorList>
    </citation>
    <scope>NUCLEOTIDE SEQUENCE [LARGE SCALE GENOMIC DNA]</scope>
    <source>
        <strain evidence="2">ATCC MYA-826 / Pb01</strain>
    </source>
</reference>
<dbReference type="EMBL" id="KN293993">
    <property type="protein sequence ID" value="EEH38007.2"/>
    <property type="molecule type" value="Genomic_DNA"/>
</dbReference>
<organism evidence="1 2">
    <name type="scientific">Paracoccidioides lutzii (strain ATCC MYA-826 / Pb01)</name>
    <name type="common">Paracoccidioides brasiliensis</name>
    <dbReference type="NCBI Taxonomy" id="502779"/>
    <lineage>
        <taxon>Eukaryota</taxon>
        <taxon>Fungi</taxon>
        <taxon>Dikarya</taxon>
        <taxon>Ascomycota</taxon>
        <taxon>Pezizomycotina</taxon>
        <taxon>Eurotiomycetes</taxon>
        <taxon>Eurotiomycetidae</taxon>
        <taxon>Onygenales</taxon>
        <taxon>Ajellomycetaceae</taxon>
        <taxon>Paracoccidioides</taxon>
    </lineage>
</organism>